<evidence type="ECO:0000313" key="4">
    <source>
        <dbReference type="Proteomes" id="UP001212997"/>
    </source>
</evidence>
<dbReference type="EMBL" id="JANAWD010000625">
    <property type="protein sequence ID" value="KAJ3477158.1"/>
    <property type="molecule type" value="Genomic_DNA"/>
</dbReference>
<evidence type="ECO:0000256" key="2">
    <source>
        <dbReference type="SAM" id="Phobius"/>
    </source>
</evidence>
<feature type="transmembrane region" description="Helical" evidence="2">
    <location>
        <begin position="189"/>
        <end position="211"/>
    </location>
</feature>
<evidence type="ECO:0000256" key="1">
    <source>
        <dbReference type="SAM" id="MobiDB-lite"/>
    </source>
</evidence>
<reference evidence="3" key="1">
    <citation type="submission" date="2022-07" db="EMBL/GenBank/DDBJ databases">
        <title>Genome Sequence of Physisporinus lineatus.</title>
        <authorList>
            <person name="Buettner E."/>
        </authorList>
    </citation>
    <scope>NUCLEOTIDE SEQUENCE</scope>
    <source>
        <strain evidence="3">VT162</strain>
    </source>
</reference>
<protein>
    <submittedName>
        <fullName evidence="3">Uncharacterized protein</fullName>
    </submittedName>
</protein>
<sequence length="372" mass="39636">MNFTLDDSSPQLVYSPNAWAVQIPSDPRLNESFQGTYHFAQVDGAWVNMTVSCKAVYLYGSKGPGHGAYSVQYDNLVINLSAYAEQTQFRQVLFSNVFEQAGTHLISLVARPNASNRGSWIDFDFVTFTDASNTTSSSVPLAFPNTVPPWQTASSSNPPTPTSSSSVSTASSSAQLSSSSKSSSKVPTILAILFGSILGIAIFLFLIYYILHRMYETKRAKEHSFRYGRNQSTNTLTTNANTFTGTGTAVPAPSLSQSQLTSVAPNNATKAQTKWKTVNGSQVGVGGGSTITHVTTPPNSPGLTVTVEASGSGSSTTEKEGTVRSDTGLISRAPRPLPPPPTFAFLSNAPISMFNRAGKGDADSLRTDFLQV</sequence>
<name>A0AAD5UYA9_9APHY</name>
<keyword evidence="4" id="KW-1185">Reference proteome</keyword>
<keyword evidence="2" id="KW-0812">Transmembrane</keyword>
<keyword evidence="2" id="KW-0472">Membrane</keyword>
<dbReference type="Gene3D" id="2.60.120.260">
    <property type="entry name" value="Galactose-binding domain-like"/>
    <property type="match status" value="1"/>
</dbReference>
<proteinExistence type="predicted"/>
<feature type="region of interest" description="Disordered" evidence="1">
    <location>
        <begin position="150"/>
        <end position="170"/>
    </location>
</feature>
<organism evidence="3 4">
    <name type="scientific">Meripilus lineatus</name>
    <dbReference type="NCBI Taxonomy" id="2056292"/>
    <lineage>
        <taxon>Eukaryota</taxon>
        <taxon>Fungi</taxon>
        <taxon>Dikarya</taxon>
        <taxon>Basidiomycota</taxon>
        <taxon>Agaricomycotina</taxon>
        <taxon>Agaricomycetes</taxon>
        <taxon>Polyporales</taxon>
        <taxon>Meripilaceae</taxon>
        <taxon>Meripilus</taxon>
    </lineage>
</organism>
<comment type="caution">
    <text evidence="3">The sequence shown here is derived from an EMBL/GenBank/DDBJ whole genome shotgun (WGS) entry which is preliminary data.</text>
</comment>
<accession>A0AAD5UYA9</accession>
<keyword evidence="2" id="KW-1133">Transmembrane helix</keyword>
<feature type="region of interest" description="Disordered" evidence="1">
    <location>
        <begin position="308"/>
        <end position="339"/>
    </location>
</feature>
<feature type="compositionally biased region" description="Low complexity" evidence="1">
    <location>
        <begin position="153"/>
        <end position="170"/>
    </location>
</feature>
<dbReference type="AlphaFoldDB" id="A0AAD5UYA9"/>
<evidence type="ECO:0000313" key="3">
    <source>
        <dbReference type="EMBL" id="KAJ3477158.1"/>
    </source>
</evidence>
<dbReference type="Proteomes" id="UP001212997">
    <property type="component" value="Unassembled WGS sequence"/>
</dbReference>
<gene>
    <name evidence="3" type="ORF">NLI96_g10662</name>
</gene>